<evidence type="ECO:0000313" key="2">
    <source>
        <dbReference type="EMBL" id="JAW15908.1"/>
    </source>
</evidence>
<reference evidence="2" key="1">
    <citation type="journal article" date="2018" name="PLoS Negl. Trop. Dis.">
        <title>An insight into the salivary gland and fat body transcriptome of Panstrongylus lignarius (Hemiptera: Heteroptera), the main vector of Chagas disease in Peru.</title>
        <authorList>
            <person name="Nevoa J.C."/>
            <person name="Mendes M.T."/>
            <person name="da Silva M.V."/>
            <person name="Soares S.C."/>
            <person name="Oliveira C.J.F."/>
            <person name="Ribeiro J.M.C."/>
        </authorList>
    </citation>
    <scope>NUCLEOTIDE SEQUENCE</scope>
</reference>
<dbReference type="EMBL" id="GFTR01000518">
    <property type="protein sequence ID" value="JAW15908.1"/>
    <property type="molecule type" value="Transcribed_RNA"/>
</dbReference>
<sequence>MFSCFFILFWHGMCKSASIRMNNFQTMRSCISYIFYANHLFNIFYTTTRNNGYMNIWNVGQPLKHSFSFNWQKS</sequence>
<feature type="chain" id="PRO_5013370589" evidence="1">
    <location>
        <begin position="17"/>
        <end position="74"/>
    </location>
</feature>
<keyword evidence="1" id="KW-0732">Signal</keyword>
<accession>A0A224Y0G1</accession>
<feature type="signal peptide" evidence="1">
    <location>
        <begin position="1"/>
        <end position="16"/>
    </location>
</feature>
<evidence type="ECO:0000256" key="1">
    <source>
        <dbReference type="SAM" id="SignalP"/>
    </source>
</evidence>
<name>A0A224Y0G1_9HEMI</name>
<organism evidence="2">
    <name type="scientific">Panstrongylus lignarius</name>
    <dbReference type="NCBI Taxonomy" id="156445"/>
    <lineage>
        <taxon>Eukaryota</taxon>
        <taxon>Metazoa</taxon>
        <taxon>Ecdysozoa</taxon>
        <taxon>Arthropoda</taxon>
        <taxon>Hexapoda</taxon>
        <taxon>Insecta</taxon>
        <taxon>Pterygota</taxon>
        <taxon>Neoptera</taxon>
        <taxon>Paraneoptera</taxon>
        <taxon>Hemiptera</taxon>
        <taxon>Heteroptera</taxon>
        <taxon>Panheteroptera</taxon>
        <taxon>Cimicomorpha</taxon>
        <taxon>Reduviidae</taxon>
        <taxon>Triatominae</taxon>
        <taxon>Panstrongylus</taxon>
    </lineage>
</organism>
<proteinExistence type="predicted"/>
<dbReference type="AlphaFoldDB" id="A0A224Y0G1"/>
<protein>
    <submittedName>
        <fullName evidence="2">Putative secreted protein</fullName>
    </submittedName>
</protein>